<comment type="subcellular location">
    <subcellularLocation>
        <location evidence="5">Nucleus</location>
    </subcellularLocation>
</comment>
<dbReference type="GO" id="GO:0000981">
    <property type="term" value="F:DNA-binding transcription factor activity, RNA polymerase II-specific"/>
    <property type="evidence" value="ECO:0007669"/>
    <property type="project" value="TreeGrafter"/>
</dbReference>
<keyword evidence="8" id="KW-1185">Reference proteome</keyword>
<dbReference type="GO" id="GO:0090575">
    <property type="term" value="C:RNA polymerase II transcription regulator complex"/>
    <property type="evidence" value="ECO:0007669"/>
    <property type="project" value="TreeGrafter"/>
</dbReference>
<sequence length="84" mass="9182">GVNAPSAVRPPPKNSKRRRRILALLATKFVNLMAEAGDGQLDLREALKVLAVKHKRRIYDITNVLEGIGICAGPAETLGRTEHQ</sequence>
<comment type="similarity">
    <text evidence="1 5">Belongs to the E2F/DP family.</text>
</comment>
<dbReference type="SUPFAM" id="SSF46785">
    <property type="entry name" value="Winged helix' DNA-binding domain"/>
    <property type="match status" value="1"/>
</dbReference>
<evidence type="ECO:0000256" key="5">
    <source>
        <dbReference type="RuleBase" id="RU003796"/>
    </source>
</evidence>
<dbReference type="Pfam" id="PF02319">
    <property type="entry name" value="WHD_E2F_TDP"/>
    <property type="match status" value="1"/>
</dbReference>
<keyword evidence="2 5" id="KW-0805">Transcription regulation</keyword>
<reference evidence="7" key="2">
    <citation type="submission" date="2025-08" db="UniProtKB">
        <authorList>
            <consortium name="Ensembl"/>
        </authorList>
    </citation>
    <scope>IDENTIFICATION</scope>
</reference>
<dbReference type="InterPro" id="IPR036390">
    <property type="entry name" value="WH_DNA-bd_sf"/>
</dbReference>
<reference evidence="7" key="3">
    <citation type="submission" date="2025-09" db="UniProtKB">
        <authorList>
            <consortium name="Ensembl"/>
        </authorList>
    </citation>
    <scope>IDENTIFICATION</scope>
</reference>
<evidence type="ECO:0000256" key="1">
    <source>
        <dbReference type="ARBA" id="ARBA00010940"/>
    </source>
</evidence>
<dbReference type="InterPro" id="IPR015633">
    <property type="entry name" value="E2F"/>
</dbReference>
<proteinExistence type="inferred from homology"/>
<keyword evidence="3 5" id="KW-0238">DNA-binding</keyword>
<dbReference type="InterPro" id="IPR036388">
    <property type="entry name" value="WH-like_DNA-bd_sf"/>
</dbReference>
<dbReference type="Ensembl" id="ENSGWIT00000059052.1">
    <property type="protein sequence ID" value="ENSGWIP00000054816.1"/>
    <property type="gene ID" value="ENSGWIG00000026154.1"/>
</dbReference>
<keyword evidence="4 5" id="KW-0804">Transcription</keyword>
<protein>
    <recommendedName>
        <fullName evidence="6">E2F/DP family winged-helix DNA-binding domain-containing protein</fullName>
    </recommendedName>
</protein>
<accession>A0A8C5NH63</accession>
<dbReference type="PANTHER" id="PTHR12081">
    <property type="entry name" value="TRANSCRIPTION FACTOR E2F"/>
    <property type="match status" value="1"/>
</dbReference>
<keyword evidence="5" id="KW-0539">Nucleus</keyword>
<evidence type="ECO:0000256" key="4">
    <source>
        <dbReference type="ARBA" id="ARBA00023163"/>
    </source>
</evidence>
<evidence type="ECO:0000313" key="7">
    <source>
        <dbReference type="Ensembl" id="ENSGWIP00000054816.1"/>
    </source>
</evidence>
<evidence type="ECO:0000259" key="6">
    <source>
        <dbReference type="SMART" id="SM01372"/>
    </source>
</evidence>
<dbReference type="GO" id="GO:0000978">
    <property type="term" value="F:RNA polymerase II cis-regulatory region sequence-specific DNA binding"/>
    <property type="evidence" value="ECO:0007669"/>
    <property type="project" value="InterPro"/>
</dbReference>
<evidence type="ECO:0000313" key="8">
    <source>
        <dbReference type="Proteomes" id="UP000694680"/>
    </source>
</evidence>
<organism evidence="7 8">
    <name type="scientific">Gouania willdenowi</name>
    <name type="common">Blunt-snouted clingfish</name>
    <name type="synonym">Lepadogaster willdenowi</name>
    <dbReference type="NCBI Taxonomy" id="441366"/>
    <lineage>
        <taxon>Eukaryota</taxon>
        <taxon>Metazoa</taxon>
        <taxon>Chordata</taxon>
        <taxon>Craniata</taxon>
        <taxon>Vertebrata</taxon>
        <taxon>Euteleostomi</taxon>
        <taxon>Actinopterygii</taxon>
        <taxon>Neopterygii</taxon>
        <taxon>Teleostei</taxon>
        <taxon>Neoteleostei</taxon>
        <taxon>Acanthomorphata</taxon>
        <taxon>Ovalentaria</taxon>
        <taxon>Blenniimorphae</taxon>
        <taxon>Blenniiformes</taxon>
        <taxon>Gobiesocoidei</taxon>
        <taxon>Gobiesocidae</taxon>
        <taxon>Gobiesocinae</taxon>
        <taxon>Gouania</taxon>
    </lineage>
</organism>
<dbReference type="Proteomes" id="UP000694680">
    <property type="component" value="Chromosome 3"/>
</dbReference>
<dbReference type="PANTHER" id="PTHR12081:SF18">
    <property type="entry name" value="TRANSCRIPTION FACTOR E2F2-RELATED"/>
    <property type="match status" value="1"/>
</dbReference>
<dbReference type="SMART" id="SM01372">
    <property type="entry name" value="E2F_TDP"/>
    <property type="match status" value="1"/>
</dbReference>
<reference evidence="7" key="1">
    <citation type="submission" date="2020-06" db="EMBL/GenBank/DDBJ databases">
        <authorList>
            <consortium name="Wellcome Sanger Institute Data Sharing"/>
        </authorList>
    </citation>
    <scope>NUCLEOTIDE SEQUENCE [LARGE SCALE GENOMIC DNA]</scope>
</reference>
<name>A0A8C5NH63_GOUWI</name>
<feature type="domain" description="E2F/DP family winged-helix DNA-binding" evidence="6">
    <location>
        <begin position="17"/>
        <end position="83"/>
    </location>
</feature>
<dbReference type="AlphaFoldDB" id="A0A8C5NH63"/>
<evidence type="ECO:0000256" key="3">
    <source>
        <dbReference type="ARBA" id="ARBA00023125"/>
    </source>
</evidence>
<dbReference type="InterPro" id="IPR003316">
    <property type="entry name" value="E2F_WHTH_DNA-bd_dom"/>
</dbReference>
<evidence type="ECO:0000256" key="2">
    <source>
        <dbReference type="ARBA" id="ARBA00023015"/>
    </source>
</evidence>
<dbReference type="Gene3D" id="1.10.10.10">
    <property type="entry name" value="Winged helix-like DNA-binding domain superfamily/Winged helix DNA-binding domain"/>
    <property type="match status" value="1"/>
</dbReference>